<evidence type="ECO:0000313" key="2">
    <source>
        <dbReference type="EMBL" id="PNX89966.1"/>
    </source>
</evidence>
<reference evidence="2 3" key="1">
    <citation type="journal article" date="2014" name="Am. J. Bot.">
        <title>Genome assembly and annotation for red clover (Trifolium pratense; Fabaceae).</title>
        <authorList>
            <person name="Istvanek J."/>
            <person name="Jaros M."/>
            <person name="Krenek A."/>
            <person name="Repkova J."/>
        </authorList>
    </citation>
    <scope>NUCLEOTIDE SEQUENCE [LARGE SCALE GENOMIC DNA]</scope>
    <source>
        <strain evidence="3">cv. Tatra</strain>
        <tissue evidence="2">Young leaves</tissue>
    </source>
</reference>
<dbReference type="EMBL" id="ASHM01061428">
    <property type="protein sequence ID" value="PNX89966.1"/>
    <property type="molecule type" value="Genomic_DNA"/>
</dbReference>
<reference evidence="2 3" key="2">
    <citation type="journal article" date="2017" name="Front. Plant Sci.">
        <title>Gene Classification and Mining of Molecular Markers Useful in Red Clover (Trifolium pratense) Breeding.</title>
        <authorList>
            <person name="Istvanek J."/>
            <person name="Dluhosova J."/>
            <person name="Dluhos P."/>
            <person name="Patkova L."/>
            <person name="Nedelnik J."/>
            <person name="Repkova J."/>
        </authorList>
    </citation>
    <scope>NUCLEOTIDE SEQUENCE [LARGE SCALE GENOMIC DNA]</scope>
    <source>
        <strain evidence="3">cv. Tatra</strain>
        <tissue evidence="2">Young leaves</tissue>
    </source>
</reference>
<dbReference type="PANTHER" id="PTHR46148:SF52">
    <property type="entry name" value="OS04G0603800 PROTEIN"/>
    <property type="match status" value="1"/>
</dbReference>
<feature type="non-terminal residue" evidence="2">
    <location>
        <position position="1"/>
    </location>
</feature>
<proteinExistence type="predicted"/>
<dbReference type="AlphaFoldDB" id="A0A2K3MGQ2"/>
<feature type="domain" description="Tf2-1-like SH3-like" evidence="1">
    <location>
        <begin position="1"/>
        <end position="66"/>
    </location>
</feature>
<dbReference type="Pfam" id="PF24626">
    <property type="entry name" value="SH3_Tf2-1"/>
    <property type="match status" value="1"/>
</dbReference>
<dbReference type="InterPro" id="IPR056924">
    <property type="entry name" value="SH3_Tf2-1"/>
</dbReference>
<accession>A0A2K3MGQ2</accession>
<protein>
    <recommendedName>
        <fullName evidence="1">Tf2-1-like SH3-like domain-containing protein</fullName>
    </recommendedName>
</protein>
<sequence length="86" mass="9583">GDLVLVKLRPYRQTSVAGKRLQKLSKRFFAPFRITKQIGDVAFELGLPPASRIHPVFHASKLKPYHGAEQEALPLPPVLKLATTIL</sequence>
<comment type="caution">
    <text evidence="2">The sequence shown here is derived from an EMBL/GenBank/DDBJ whole genome shotgun (WGS) entry which is preliminary data.</text>
</comment>
<dbReference type="Proteomes" id="UP000236291">
    <property type="component" value="Unassembled WGS sequence"/>
</dbReference>
<name>A0A2K3MGQ2_TRIPR</name>
<organism evidence="2 3">
    <name type="scientific">Trifolium pratense</name>
    <name type="common">Red clover</name>
    <dbReference type="NCBI Taxonomy" id="57577"/>
    <lineage>
        <taxon>Eukaryota</taxon>
        <taxon>Viridiplantae</taxon>
        <taxon>Streptophyta</taxon>
        <taxon>Embryophyta</taxon>
        <taxon>Tracheophyta</taxon>
        <taxon>Spermatophyta</taxon>
        <taxon>Magnoliopsida</taxon>
        <taxon>eudicotyledons</taxon>
        <taxon>Gunneridae</taxon>
        <taxon>Pentapetalae</taxon>
        <taxon>rosids</taxon>
        <taxon>fabids</taxon>
        <taxon>Fabales</taxon>
        <taxon>Fabaceae</taxon>
        <taxon>Papilionoideae</taxon>
        <taxon>50 kb inversion clade</taxon>
        <taxon>NPAAA clade</taxon>
        <taxon>Hologalegina</taxon>
        <taxon>IRL clade</taxon>
        <taxon>Trifolieae</taxon>
        <taxon>Trifolium</taxon>
    </lineage>
</organism>
<evidence type="ECO:0000313" key="3">
    <source>
        <dbReference type="Proteomes" id="UP000236291"/>
    </source>
</evidence>
<evidence type="ECO:0000259" key="1">
    <source>
        <dbReference type="Pfam" id="PF24626"/>
    </source>
</evidence>
<gene>
    <name evidence="2" type="ORF">L195_g046089</name>
</gene>
<dbReference type="PANTHER" id="PTHR46148">
    <property type="entry name" value="CHROMO DOMAIN-CONTAINING PROTEIN"/>
    <property type="match status" value="1"/>
</dbReference>